<dbReference type="KEGG" id="cci:CC1G_11291"/>
<comment type="caution">
    <text evidence="2">The sequence shown here is derived from an EMBL/GenBank/DDBJ whole genome shotgun (WGS) entry which is preliminary data.</text>
</comment>
<dbReference type="eggNOG" id="ENOG502SRZW">
    <property type="taxonomic scope" value="Eukaryota"/>
</dbReference>
<proteinExistence type="predicted"/>
<dbReference type="GeneID" id="6005125"/>
<gene>
    <name evidence="2" type="ORF">CC1G_11291</name>
</gene>
<evidence type="ECO:0000256" key="1">
    <source>
        <dbReference type="SAM" id="MobiDB-lite"/>
    </source>
</evidence>
<dbReference type="PANTHER" id="PTHR38696:SF1">
    <property type="entry name" value="MEDIATOR OF RNA POLYMERASE II TRANSCRIPTION SUBUNIT 13"/>
    <property type="match status" value="1"/>
</dbReference>
<accession>A8N1F2</accession>
<dbReference type="PANTHER" id="PTHR38696">
    <property type="entry name" value="MEDIATOR OF RNA POLYMERASE II TRANSCRIPTION SUBUNIT 13"/>
    <property type="match status" value="1"/>
</dbReference>
<evidence type="ECO:0000313" key="2">
    <source>
        <dbReference type="EMBL" id="EAU93096.2"/>
    </source>
</evidence>
<keyword evidence="3" id="KW-1185">Reference proteome</keyword>
<name>A8N1F2_COPC7</name>
<feature type="region of interest" description="Disordered" evidence="1">
    <location>
        <begin position="127"/>
        <end position="158"/>
    </location>
</feature>
<dbReference type="VEuPathDB" id="FungiDB:CC1G_11291"/>
<organism evidence="2 3">
    <name type="scientific">Coprinopsis cinerea (strain Okayama-7 / 130 / ATCC MYA-4618 / FGSC 9003)</name>
    <name type="common">Inky cap fungus</name>
    <name type="synonym">Hormographiella aspergillata</name>
    <dbReference type="NCBI Taxonomy" id="240176"/>
    <lineage>
        <taxon>Eukaryota</taxon>
        <taxon>Fungi</taxon>
        <taxon>Dikarya</taxon>
        <taxon>Basidiomycota</taxon>
        <taxon>Agaricomycotina</taxon>
        <taxon>Agaricomycetes</taxon>
        <taxon>Agaricomycetidae</taxon>
        <taxon>Agaricales</taxon>
        <taxon>Agaricineae</taxon>
        <taxon>Psathyrellaceae</taxon>
        <taxon>Coprinopsis</taxon>
    </lineage>
</organism>
<evidence type="ECO:0000313" key="3">
    <source>
        <dbReference type="Proteomes" id="UP000001861"/>
    </source>
</evidence>
<dbReference type="OMA" id="SVPMGTK"/>
<dbReference type="STRING" id="240176.A8N1F2"/>
<dbReference type="HOGENOM" id="CLU_057382_0_0_1"/>
<dbReference type="OrthoDB" id="3255427at2759"/>
<reference evidence="2 3" key="1">
    <citation type="journal article" date="2010" name="Proc. Natl. Acad. Sci. U.S.A.">
        <title>Insights into evolution of multicellular fungi from the assembled chromosomes of the mushroom Coprinopsis cinerea (Coprinus cinereus).</title>
        <authorList>
            <person name="Stajich J.E."/>
            <person name="Wilke S.K."/>
            <person name="Ahren D."/>
            <person name="Au C.H."/>
            <person name="Birren B.W."/>
            <person name="Borodovsky M."/>
            <person name="Burns C."/>
            <person name="Canback B."/>
            <person name="Casselton L.A."/>
            <person name="Cheng C.K."/>
            <person name="Deng J."/>
            <person name="Dietrich F.S."/>
            <person name="Fargo D.C."/>
            <person name="Farman M.L."/>
            <person name="Gathman A.C."/>
            <person name="Goldberg J."/>
            <person name="Guigo R."/>
            <person name="Hoegger P.J."/>
            <person name="Hooker J.B."/>
            <person name="Huggins A."/>
            <person name="James T.Y."/>
            <person name="Kamada T."/>
            <person name="Kilaru S."/>
            <person name="Kodira C."/>
            <person name="Kues U."/>
            <person name="Kupfer D."/>
            <person name="Kwan H.S."/>
            <person name="Lomsadze A."/>
            <person name="Li W."/>
            <person name="Lilly W.W."/>
            <person name="Ma L.J."/>
            <person name="Mackey A.J."/>
            <person name="Manning G."/>
            <person name="Martin F."/>
            <person name="Muraguchi H."/>
            <person name="Natvig D.O."/>
            <person name="Palmerini H."/>
            <person name="Ramesh M.A."/>
            <person name="Rehmeyer C.J."/>
            <person name="Roe B.A."/>
            <person name="Shenoy N."/>
            <person name="Stanke M."/>
            <person name="Ter-Hovhannisyan V."/>
            <person name="Tunlid A."/>
            <person name="Velagapudi R."/>
            <person name="Vision T.J."/>
            <person name="Zeng Q."/>
            <person name="Zolan M.E."/>
            <person name="Pukkila P.J."/>
        </authorList>
    </citation>
    <scope>NUCLEOTIDE SEQUENCE [LARGE SCALE GENOMIC DNA]</scope>
    <source>
        <strain evidence="3">Okayama-7 / 130 / ATCC MYA-4618 / FGSC 9003</strain>
    </source>
</reference>
<feature type="compositionally biased region" description="Polar residues" evidence="1">
    <location>
        <begin position="69"/>
        <end position="79"/>
    </location>
</feature>
<feature type="region of interest" description="Disordered" evidence="1">
    <location>
        <begin position="12"/>
        <end position="108"/>
    </location>
</feature>
<dbReference type="Proteomes" id="UP000001861">
    <property type="component" value="Unassembled WGS sequence"/>
</dbReference>
<dbReference type="RefSeq" id="XP_001828701.2">
    <property type="nucleotide sequence ID" value="XM_001828649.2"/>
</dbReference>
<dbReference type="EMBL" id="AACS02000001">
    <property type="protein sequence ID" value="EAU93096.2"/>
    <property type="molecule type" value="Genomic_DNA"/>
</dbReference>
<feature type="compositionally biased region" description="Low complexity" evidence="1">
    <location>
        <begin position="87"/>
        <end position="103"/>
    </location>
</feature>
<protein>
    <submittedName>
        <fullName evidence="2">Uncharacterized protein</fullName>
    </submittedName>
</protein>
<sequence>MNQYPGYGYYGQPMHHQQYPHQPGPMQMQPGIQPGPHGYPPFYPPHPSQQIPPGQGPMPVPSYDAEAYTNPQSIPSSSNHLRKSKRASAPAASASQPQPLKSAMKQPKVTATPVVSSMEFPQAAYSGYPLTRPRTNSVGHHNGDARRRANSNAPSYHDHSGIDPPFQAVHMFISFHGQNEIRLENVTELAMKELREKIWCLWPDGADAQMLSPDECVVRFRNQPWDISGPNYLTAIRMLQELFTLCCRRGYVFQTAINTGHQQVPRLIFQVENPDLSSQFFLAYFSSSGRRLTIINAPSNVELGLNAQLKAALPRKIDTQPVMHPGSTDNIRYYEIKRGVNPSVEVAPSVFLAHILKILTTLGFELNFSIALQKRQSLGLRSTTQEVLVFKGAPISG</sequence>
<feature type="compositionally biased region" description="Low complexity" evidence="1">
    <location>
        <begin position="12"/>
        <end position="36"/>
    </location>
</feature>
<dbReference type="AlphaFoldDB" id="A8N1F2"/>
<feature type="compositionally biased region" description="Pro residues" evidence="1">
    <location>
        <begin position="37"/>
        <end position="47"/>
    </location>
</feature>
<dbReference type="InParanoid" id="A8N1F2"/>